<evidence type="ECO:0000313" key="1">
    <source>
        <dbReference type="EMBL" id="CAK5079501.1"/>
    </source>
</evidence>
<dbReference type="Proteomes" id="UP001497535">
    <property type="component" value="Unassembled WGS sequence"/>
</dbReference>
<evidence type="ECO:0000313" key="2">
    <source>
        <dbReference type="Proteomes" id="UP001497535"/>
    </source>
</evidence>
<accession>A0ACB0ZMK0</accession>
<keyword evidence="2" id="KW-1185">Reference proteome</keyword>
<gene>
    <name evidence="1" type="ORF">MENTE1834_LOCUS26615</name>
</gene>
<sequence>MKKVYRSVFLIIFVNIGGYLFCSLIVEYILVPFFGANQINFLLFLIIPGLIINFASASNAPILFINSTDYNDAYKKEFNFIKNILFKKVGIKQQTKTAVVMLNKSTTNLY</sequence>
<organism evidence="1 2">
    <name type="scientific">Meloidogyne enterolobii</name>
    <name type="common">Root-knot nematode worm</name>
    <name type="synonym">Meloidogyne mayaguensis</name>
    <dbReference type="NCBI Taxonomy" id="390850"/>
    <lineage>
        <taxon>Eukaryota</taxon>
        <taxon>Metazoa</taxon>
        <taxon>Ecdysozoa</taxon>
        <taxon>Nematoda</taxon>
        <taxon>Chromadorea</taxon>
        <taxon>Rhabditida</taxon>
        <taxon>Tylenchina</taxon>
        <taxon>Tylenchomorpha</taxon>
        <taxon>Tylenchoidea</taxon>
        <taxon>Meloidogynidae</taxon>
        <taxon>Meloidogyninae</taxon>
        <taxon>Meloidogyne</taxon>
    </lineage>
</organism>
<proteinExistence type="predicted"/>
<name>A0ACB0ZMK0_MELEN</name>
<comment type="caution">
    <text evidence="1">The sequence shown here is derived from an EMBL/GenBank/DDBJ whole genome shotgun (WGS) entry which is preliminary data.</text>
</comment>
<dbReference type="EMBL" id="CAVMJV010000038">
    <property type="protein sequence ID" value="CAK5079501.1"/>
    <property type="molecule type" value="Genomic_DNA"/>
</dbReference>
<protein>
    <submittedName>
        <fullName evidence="1">Uncharacterized protein</fullName>
    </submittedName>
</protein>
<reference evidence="1" key="1">
    <citation type="submission" date="2023-11" db="EMBL/GenBank/DDBJ databases">
        <authorList>
            <person name="Poullet M."/>
        </authorList>
    </citation>
    <scope>NUCLEOTIDE SEQUENCE</scope>
    <source>
        <strain evidence="1">E1834</strain>
    </source>
</reference>